<dbReference type="AlphaFoldDB" id="A0A0G4JVZ8"/>
<name>A0A0G4JVZ8_9GAMM</name>
<protein>
    <submittedName>
        <fullName evidence="1">Uncharacterized protein</fullName>
    </submittedName>
</protein>
<keyword evidence="2" id="KW-1185">Reference proteome</keyword>
<dbReference type="EMBL" id="CGIG01000001">
    <property type="protein sequence ID" value="CPR17286.1"/>
    <property type="molecule type" value="Genomic_DNA"/>
</dbReference>
<organism evidence="1 2">
    <name type="scientific">Brenneria goodwinii</name>
    <dbReference type="NCBI Taxonomy" id="1109412"/>
    <lineage>
        <taxon>Bacteria</taxon>
        <taxon>Pseudomonadati</taxon>
        <taxon>Pseudomonadota</taxon>
        <taxon>Gammaproteobacteria</taxon>
        <taxon>Enterobacterales</taxon>
        <taxon>Pectobacteriaceae</taxon>
        <taxon>Brenneria</taxon>
    </lineage>
</organism>
<accession>A0A0G4JVZ8</accession>
<evidence type="ECO:0000313" key="2">
    <source>
        <dbReference type="Proteomes" id="UP000044377"/>
    </source>
</evidence>
<sequence>MCCSEHFPGMISNSELKILINQINKIATFVVKMAFILQQC</sequence>
<dbReference type="Proteomes" id="UP000044377">
    <property type="component" value="Unassembled WGS sequence"/>
</dbReference>
<proteinExistence type="predicted"/>
<dbReference type="STRING" id="1109412.BN1221_02555"/>
<reference evidence="2" key="1">
    <citation type="submission" date="2015-01" db="EMBL/GenBank/DDBJ databases">
        <authorList>
            <person name="Paterson Steve"/>
        </authorList>
    </citation>
    <scope>NUCLEOTIDE SEQUENCE [LARGE SCALE GENOMIC DNA]</scope>
    <source>
        <strain evidence="2">OBR1</strain>
    </source>
</reference>
<evidence type="ECO:0000313" key="1">
    <source>
        <dbReference type="EMBL" id="CPR17286.1"/>
    </source>
</evidence>
<gene>
    <name evidence="1" type="ORF">BN1221_02555</name>
</gene>